<name>A0ABU6Y4S0_9FABA</name>
<evidence type="ECO:0000313" key="3">
    <source>
        <dbReference type="Proteomes" id="UP001341840"/>
    </source>
</evidence>
<evidence type="ECO:0000256" key="1">
    <source>
        <dbReference type="SAM" id="MobiDB-lite"/>
    </source>
</evidence>
<organism evidence="2 3">
    <name type="scientific">Stylosanthes scabra</name>
    <dbReference type="NCBI Taxonomy" id="79078"/>
    <lineage>
        <taxon>Eukaryota</taxon>
        <taxon>Viridiplantae</taxon>
        <taxon>Streptophyta</taxon>
        <taxon>Embryophyta</taxon>
        <taxon>Tracheophyta</taxon>
        <taxon>Spermatophyta</taxon>
        <taxon>Magnoliopsida</taxon>
        <taxon>eudicotyledons</taxon>
        <taxon>Gunneridae</taxon>
        <taxon>Pentapetalae</taxon>
        <taxon>rosids</taxon>
        <taxon>fabids</taxon>
        <taxon>Fabales</taxon>
        <taxon>Fabaceae</taxon>
        <taxon>Papilionoideae</taxon>
        <taxon>50 kb inversion clade</taxon>
        <taxon>dalbergioids sensu lato</taxon>
        <taxon>Dalbergieae</taxon>
        <taxon>Pterocarpus clade</taxon>
        <taxon>Stylosanthes</taxon>
    </lineage>
</organism>
<reference evidence="2 3" key="1">
    <citation type="journal article" date="2023" name="Plants (Basel)">
        <title>Bridging the Gap: Combining Genomics and Transcriptomics Approaches to Understand Stylosanthes scabra, an Orphan Legume from the Brazilian Caatinga.</title>
        <authorList>
            <person name="Ferreira-Neto J.R.C."/>
            <person name="da Silva M.D."/>
            <person name="Binneck E."/>
            <person name="de Melo N.F."/>
            <person name="da Silva R.H."/>
            <person name="de Melo A.L.T.M."/>
            <person name="Pandolfi V."/>
            <person name="Bustamante F.O."/>
            <person name="Brasileiro-Vidal A.C."/>
            <person name="Benko-Iseppon A.M."/>
        </authorList>
    </citation>
    <scope>NUCLEOTIDE SEQUENCE [LARGE SCALE GENOMIC DNA]</scope>
    <source>
        <tissue evidence="2">Leaves</tissue>
    </source>
</reference>
<protein>
    <submittedName>
        <fullName evidence="2">Uncharacterized protein</fullName>
    </submittedName>
</protein>
<feature type="compositionally biased region" description="Polar residues" evidence="1">
    <location>
        <begin position="43"/>
        <end position="52"/>
    </location>
</feature>
<sequence>MSKEEEEAKVKQENGYWNDVHRSSTTTRKGGEKCRTIEPSEMIWNQKSNSIGTKRVEQGEQGTVDESKEAAKINEHKEVVKDNAERDLGREKHHQGTLALSNLAGEGWWWHGKTKEEEKEVVYEKKKNNVVLTLEEALEKEDEGI</sequence>
<accession>A0ABU6Y4S0</accession>
<feature type="region of interest" description="Disordered" evidence="1">
    <location>
        <begin position="1"/>
        <end position="94"/>
    </location>
</feature>
<dbReference type="EMBL" id="JASCZI010241672">
    <property type="protein sequence ID" value="MED6204290.1"/>
    <property type="molecule type" value="Genomic_DNA"/>
</dbReference>
<evidence type="ECO:0000313" key="2">
    <source>
        <dbReference type="EMBL" id="MED6204290.1"/>
    </source>
</evidence>
<feature type="compositionally biased region" description="Basic and acidic residues" evidence="1">
    <location>
        <begin position="65"/>
        <end position="90"/>
    </location>
</feature>
<proteinExistence type="predicted"/>
<gene>
    <name evidence="2" type="ORF">PIB30_007761</name>
</gene>
<feature type="compositionally biased region" description="Basic and acidic residues" evidence="1">
    <location>
        <begin position="29"/>
        <end position="38"/>
    </location>
</feature>
<comment type="caution">
    <text evidence="2">The sequence shown here is derived from an EMBL/GenBank/DDBJ whole genome shotgun (WGS) entry which is preliminary data.</text>
</comment>
<dbReference type="Proteomes" id="UP001341840">
    <property type="component" value="Unassembled WGS sequence"/>
</dbReference>
<keyword evidence="3" id="KW-1185">Reference proteome</keyword>
<feature type="compositionally biased region" description="Basic and acidic residues" evidence="1">
    <location>
        <begin position="1"/>
        <end position="12"/>
    </location>
</feature>